<organism evidence="3 4">
    <name type="scientific">Heligmosomoides polygyrus</name>
    <name type="common">Parasitic roundworm</name>
    <dbReference type="NCBI Taxonomy" id="6339"/>
    <lineage>
        <taxon>Eukaryota</taxon>
        <taxon>Metazoa</taxon>
        <taxon>Ecdysozoa</taxon>
        <taxon>Nematoda</taxon>
        <taxon>Chromadorea</taxon>
        <taxon>Rhabditida</taxon>
        <taxon>Rhabditina</taxon>
        <taxon>Rhabditomorpha</taxon>
        <taxon>Strongyloidea</taxon>
        <taxon>Heligmosomidae</taxon>
        <taxon>Heligmosomoides</taxon>
    </lineage>
</organism>
<evidence type="ECO:0000313" key="2">
    <source>
        <dbReference type="EMBL" id="VDO63061.1"/>
    </source>
</evidence>
<accession>A0A183FEY2</accession>
<name>A0A183FEY2_HELPZ</name>
<proteinExistence type="predicted"/>
<dbReference type="Proteomes" id="UP000050761">
    <property type="component" value="Unassembled WGS sequence"/>
</dbReference>
<reference evidence="2 3" key="1">
    <citation type="submission" date="2018-11" db="EMBL/GenBank/DDBJ databases">
        <authorList>
            <consortium name="Pathogen Informatics"/>
        </authorList>
    </citation>
    <scope>NUCLEOTIDE SEQUENCE [LARGE SCALE GENOMIC DNA]</scope>
</reference>
<evidence type="ECO:0000256" key="1">
    <source>
        <dbReference type="SAM" id="MobiDB-lite"/>
    </source>
</evidence>
<feature type="compositionally biased region" description="Polar residues" evidence="1">
    <location>
        <begin position="214"/>
        <end position="225"/>
    </location>
</feature>
<evidence type="ECO:0000313" key="4">
    <source>
        <dbReference type="WBParaSite" id="HPBE_0000499401-mRNA-1"/>
    </source>
</evidence>
<feature type="compositionally biased region" description="Basic and acidic residues" evidence="1">
    <location>
        <begin position="202"/>
        <end position="211"/>
    </location>
</feature>
<dbReference type="EMBL" id="UZAH01025394">
    <property type="protein sequence ID" value="VDO63061.1"/>
    <property type="molecule type" value="Genomic_DNA"/>
</dbReference>
<evidence type="ECO:0000313" key="3">
    <source>
        <dbReference type="Proteomes" id="UP000050761"/>
    </source>
</evidence>
<dbReference type="OrthoDB" id="410104at2759"/>
<reference evidence="4" key="2">
    <citation type="submission" date="2019-09" db="UniProtKB">
        <authorList>
            <consortium name="WormBaseParasite"/>
        </authorList>
    </citation>
    <scope>IDENTIFICATION</scope>
</reference>
<gene>
    <name evidence="2" type="ORF">HPBE_LOCUS4995</name>
</gene>
<feature type="region of interest" description="Disordered" evidence="1">
    <location>
        <begin position="105"/>
        <end position="162"/>
    </location>
</feature>
<dbReference type="WBParaSite" id="HPBE_0000499401-mRNA-1">
    <property type="protein sequence ID" value="HPBE_0000499401-mRNA-1"/>
    <property type="gene ID" value="HPBE_0000499401"/>
</dbReference>
<feature type="region of interest" description="Disordered" evidence="1">
    <location>
        <begin position="193"/>
        <end position="225"/>
    </location>
</feature>
<sequence>MPNIRLRRQRVEAFYVELEKFYKEDHTYKVIVGDFNANIGPRRTTINWDLYTTLVGLSENAVMDNVDGEYDRFVHYLHDSAKRAESLRTTKRRLSPETLELIRQRGEARASGSYQRTPSMRRGRFEHPQCPPELRQLQDQDDRSPTFSTLPRGPRRRSSTISIPISSSVMSILRRIDASSPLFSVRDPARHIVGEGTYNTRSRQDHTRTPDKPPTSTHQHSGAATVGVQDSISMEDQQDRLAVQEAGQACTTYGNYRPICLVSVGYKAANLIHLEKDQRNAEGGAACEEWSSMRFA</sequence>
<dbReference type="AlphaFoldDB" id="A0A183FEY2"/>
<keyword evidence="3" id="KW-1185">Reference proteome</keyword>
<accession>A0A3P7WPS5</accession>
<protein>
    <submittedName>
        <fullName evidence="4">Endo/exonuclease/phosphatase domain-containing protein</fullName>
    </submittedName>
</protein>